<protein>
    <submittedName>
        <fullName evidence="10 11">Probable glycosyltransferase At3g07620</fullName>
    </submittedName>
</protein>
<feature type="compositionally biased region" description="Polar residues" evidence="6">
    <location>
        <begin position="212"/>
        <end position="229"/>
    </location>
</feature>
<gene>
    <name evidence="10 11" type="primary">LOC107420717</name>
</gene>
<comment type="similarity">
    <text evidence="2">Belongs to the glycosyltransferase 47 family.</text>
</comment>
<sequence>MDQGTHQFLCQAQTRRLVLLLGITVAIVLLVQYVELPYPTVLSSLFLTRGSSSTSETNGNKEISKGLNSTYVDIGQASSDTETDEGNNLSGSPRDPKVNSDSASSKGKNDFPLVIKDSSHVDLDKSSMSKNENISANGPAIVKARESEYDISLKNDTEDTNSSSSSIQPEDLAPTDSDSSARYLKPEDMASNETISSSSSIQPEEVVLPEESNGNLQALSPSSLPNKTIPTYKVTESRSPVISADTANRTSENKYTAGKRKRGERAASLKSSRSKSKKKSSTNVSKDKNSKKPKSVVPISEMNKLLLQSLAGSNKMVANWLAPVDQEVLFAKSQIENAPITKNDEILHSPIFRNLSMFKRSYELMENMLKVYIYQEGEKPIFHEPILEGIYASEGWFMKLLEANKNFITKDPTKAHLFYFPYSSQMLKIQIYVPNSHKRANVIKYMKDYVDMIAAKYSFWNRTNGADHFLAACHDWAPAETRGRMLSCIRALCNADLEAGFKIGKDVSLPETYVHSKKNPIKYLGGNPPSQRHILAFFAGRMHGYVRPILLEYWENKDSDMKIFGQLTGVNNRTDYFHYMKSSKYCICARGYEVNSLRVVEAIFYDCVPVIISDNYVPAFFEILNWESFAVFVLEEDIPNLKNILLSISEERYMEMYMGVKKVQQHFLWHDQPVKYDLFHMILHNVWYNRVFRTRPT</sequence>
<evidence type="ECO:0000256" key="4">
    <source>
        <dbReference type="ARBA" id="ARBA00022968"/>
    </source>
</evidence>
<evidence type="ECO:0000313" key="9">
    <source>
        <dbReference type="Proteomes" id="UP001652623"/>
    </source>
</evidence>
<dbReference type="Pfam" id="PF03016">
    <property type="entry name" value="Exostosin_GT47"/>
    <property type="match status" value="1"/>
</dbReference>
<evidence type="ECO:0000256" key="2">
    <source>
        <dbReference type="ARBA" id="ARBA00010271"/>
    </source>
</evidence>
<feature type="compositionally biased region" description="Polar residues" evidence="6">
    <location>
        <begin position="237"/>
        <end position="254"/>
    </location>
</feature>
<dbReference type="PANTHER" id="PTHR11062">
    <property type="entry name" value="EXOSTOSIN HEPARAN SULFATE GLYCOSYLTRANSFERASE -RELATED"/>
    <property type="match status" value="1"/>
</dbReference>
<dbReference type="InterPro" id="IPR040911">
    <property type="entry name" value="Exostosin_GT47"/>
</dbReference>
<feature type="region of interest" description="Disordered" evidence="6">
    <location>
        <begin position="154"/>
        <end position="296"/>
    </location>
</feature>
<dbReference type="Proteomes" id="UP001652623">
    <property type="component" value="Chromosome 5"/>
</dbReference>
<keyword evidence="7" id="KW-1133">Transmembrane helix</keyword>
<dbReference type="GeneID" id="107420717"/>
<evidence type="ECO:0000313" key="10">
    <source>
        <dbReference type="RefSeq" id="XP_024930805.2"/>
    </source>
</evidence>
<comment type="subcellular location">
    <subcellularLocation>
        <location evidence="1">Golgi apparatus membrane</location>
        <topology evidence="1">Single-pass type II membrane protein</topology>
    </subcellularLocation>
</comment>
<keyword evidence="7" id="KW-0812">Transmembrane</keyword>
<evidence type="ECO:0000313" key="11">
    <source>
        <dbReference type="RefSeq" id="XP_060673160.1"/>
    </source>
</evidence>
<organism evidence="9 11">
    <name type="scientific">Ziziphus jujuba</name>
    <name type="common">Chinese jujube</name>
    <name type="synonym">Ziziphus sativa</name>
    <dbReference type="NCBI Taxonomy" id="326968"/>
    <lineage>
        <taxon>Eukaryota</taxon>
        <taxon>Viridiplantae</taxon>
        <taxon>Streptophyta</taxon>
        <taxon>Embryophyta</taxon>
        <taxon>Tracheophyta</taxon>
        <taxon>Spermatophyta</taxon>
        <taxon>Magnoliopsida</taxon>
        <taxon>eudicotyledons</taxon>
        <taxon>Gunneridae</taxon>
        <taxon>Pentapetalae</taxon>
        <taxon>rosids</taxon>
        <taxon>fabids</taxon>
        <taxon>Rosales</taxon>
        <taxon>Rhamnaceae</taxon>
        <taxon>Paliureae</taxon>
        <taxon>Ziziphus</taxon>
    </lineage>
</organism>
<dbReference type="RefSeq" id="XP_024930805.2">
    <property type="nucleotide sequence ID" value="XM_025075037.3"/>
</dbReference>
<keyword evidence="9" id="KW-1185">Reference proteome</keyword>
<evidence type="ECO:0000256" key="7">
    <source>
        <dbReference type="SAM" id="Phobius"/>
    </source>
</evidence>
<keyword evidence="7" id="KW-0472">Membrane</keyword>
<name>A0ABM4A8V5_ZIZJJ</name>
<feature type="domain" description="Exostosin GT47" evidence="8">
    <location>
        <begin position="366"/>
        <end position="646"/>
    </location>
</feature>
<dbReference type="InterPro" id="IPR004263">
    <property type="entry name" value="Exostosin"/>
</dbReference>
<dbReference type="PANTHER" id="PTHR11062:SF236">
    <property type="entry name" value="GLYCOSYLTRANSFERASE PLANT-LIKE PROTEIN"/>
    <property type="match status" value="1"/>
</dbReference>
<reference evidence="10 11" key="1">
    <citation type="submission" date="2025-05" db="UniProtKB">
        <authorList>
            <consortium name="RefSeq"/>
        </authorList>
    </citation>
    <scope>IDENTIFICATION</scope>
    <source>
        <tissue evidence="10 11">Seedling</tissue>
    </source>
</reference>
<accession>A0ABM4A8V5</accession>
<feature type="region of interest" description="Disordered" evidence="6">
    <location>
        <begin position="122"/>
        <end position="141"/>
    </location>
</feature>
<keyword evidence="3" id="KW-0328">Glycosyltransferase</keyword>
<keyword evidence="5" id="KW-0333">Golgi apparatus</keyword>
<evidence type="ECO:0000256" key="3">
    <source>
        <dbReference type="ARBA" id="ARBA00022676"/>
    </source>
</evidence>
<evidence type="ECO:0000256" key="1">
    <source>
        <dbReference type="ARBA" id="ARBA00004323"/>
    </source>
</evidence>
<feature type="region of interest" description="Disordered" evidence="6">
    <location>
        <begin position="50"/>
        <end position="115"/>
    </location>
</feature>
<keyword evidence="3" id="KW-0808">Transferase</keyword>
<evidence type="ECO:0000259" key="8">
    <source>
        <dbReference type="Pfam" id="PF03016"/>
    </source>
</evidence>
<keyword evidence="4" id="KW-0735">Signal-anchor</keyword>
<proteinExistence type="inferred from homology"/>
<evidence type="ECO:0000256" key="6">
    <source>
        <dbReference type="SAM" id="MobiDB-lite"/>
    </source>
</evidence>
<feature type="transmembrane region" description="Helical" evidence="7">
    <location>
        <begin position="17"/>
        <end position="34"/>
    </location>
</feature>
<evidence type="ECO:0000256" key="5">
    <source>
        <dbReference type="ARBA" id="ARBA00023034"/>
    </source>
</evidence>
<dbReference type="RefSeq" id="XP_060673160.1">
    <property type="nucleotide sequence ID" value="XM_060817177.1"/>
</dbReference>
<feature type="compositionally biased region" description="Polar residues" evidence="6">
    <location>
        <begin position="50"/>
        <end position="91"/>
    </location>
</feature>